<reference evidence="1 2" key="1">
    <citation type="submission" date="2018-09" db="EMBL/GenBank/DDBJ databases">
        <title>Genome sequencing of strain 6GH32-13.</title>
        <authorList>
            <person name="Weon H.-Y."/>
            <person name="Heo J."/>
            <person name="Kwon S.-W."/>
        </authorList>
    </citation>
    <scope>NUCLEOTIDE SEQUENCE [LARGE SCALE GENOMIC DNA]</scope>
    <source>
        <strain evidence="1 2">5GH32-13</strain>
    </source>
</reference>
<dbReference type="KEGG" id="pseg:D3H65_10600"/>
<name>A0A3B7MJN8_9BACT</name>
<organism evidence="1 2">
    <name type="scientific">Paraflavitalea soli</name>
    <dbReference type="NCBI Taxonomy" id="2315862"/>
    <lineage>
        <taxon>Bacteria</taxon>
        <taxon>Pseudomonadati</taxon>
        <taxon>Bacteroidota</taxon>
        <taxon>Chitinophagia</taxon>
        <taxon>Chitinophagales</taxon>
        <taxon>Chitinophagaceae</taxon>
        <taxon>Paraflavitalea</taxon>
    </lineage>
</organism>
<sequence length="62" mass="6817">MAHEYVSTANQQHLYCTMKRKYRSVKAGVMSAKANANGCAGVKQGPQTEMVIKVLVNLRYAA</sequence>
<proteinExistence type="predicted"/>
<evidence type="ECO:0000313" key="2">
    <source>
        <dbReference type="Proteomes" id="UP000263900"/>
    </source>
</evidence>
<protein>
    <submittedName>
        <fullName evidence="1">Uncharacterized protein</fullName>
    </submittedName>
</protein>
<keyword evidence="2" id="KW-1185">Reference proteome</keyword>
<dbReference type="Proteomes" id="UP000263900">
    <property type="component" value="Chromosome"/>
</dbReference>
<dbReference type="EMBL" id="CP032157">
    <property type="protein sequence ID" value="AXY74398.1"/>
    <property type="molecule type" value="Genomic_DNA"/>
</dbReference>
<dbReference type="AlphaFoldDB" id="A0A3B7MJN8"/>
<evidence type="ECO:0000313" key="1">
    <source>
        <dbReference type="EMBL" id="AXY74398.1"/>
    </source>
</evidence>
<accession>A0A3B7MJN8</accession>
<gene>
    <name evidence="1" type="ORF">D3H65_10600</name>
</gene>